<dbReference type="GO" id="GO:0005829">
    <property type="term" value="C:cytosol"/>
    <property type="evidence" value="ECO:0007669"/>
    <property type="project" value="TreeGrafter"/>
</dbReference>
<feature type="domain" description="HTH cro/C1-type" evidence="2">
    <location>
        <begin position="16"/>
        <end position="70"/>
    </location>
</feature>
<evidence type="ECO:0000256" key="1">
    <source>
        <dbReference type="ARBA" id="ARBA00023125"/>
    </source>
</evidence>
<evidence type="ECO:0000259" key="2">
    <source>
        <dbReference type="PROSITE" id="PS50943"/>
    </source>
</evidence>
<name>A0A934SMI1_9RHOB</name>
<comment type="caution">
    <text evidence="3">The sequence shown here is derived from an EMBL/GenBank/DDBJ whole genome shotgun (WGS) entry which is preliminary data.</text>
</comment>
<dbReference type="PANTHER" id="PTHR46797:SF1">
    <property type="entry name" value="METHYLPHOSPHONATE SYNTHASE"/>
    <property type="match status" value="1"/>
</dbReference>
<dbReference type="PROSITE" id="PS50943">
    <property type="entry name" value="HTH_CROC1"/>
    <property type="match status" value="1"/>
</dbReference>
<proteinExistence type="predicted"/>
<evidence type="ECO:0000313" key="3">
    <source>
        <dbReference type="EMBL" id="MBK4217942.1"/>
    </source>
</evidence>
<keyword evidence="1" id="KW-0238">DNA-binding</keyword>
<dbReference type="InterPro" id="IPR010982">
    <property type="entry name" value="Lambda_DNA-bd_dom_sf"/>
</dbReference>
<dbReference type="Pfam" id="PF01381">
    <property type="entry name" value="HTH_3"/>
    <property type="match status" value="1"/>
</dbReference>
<dbReference type="SUPFAM" id="SSF47413">
    <property type="entry name" value="lambda repressor-like DNA-binding domains"/>
    <property type="match status" value="1"/>
</dbReference>
<accession>A0A934SMI1</accession>
<gene>
    <name evidence="3" type="ORF">JJJ17_18595</name>
</gene>
<dbReference type="InterPro" id="IPR001387">
    <property type="entry name" value="Cro/C1-type_HTH"/>
</dbReference>
<dbReference type="GO" id="GO:0003677">
    <property type="term" value="F:DNA binding"/>
    <property type="evidence" value="ECO:0007669"/>
    <property type="project" value="UniProtKB-KW"/>
</dbReference>
<dbReference type="SMART" id="SM00530">
    <property type="entry name" value="HTH_XRE"/>
    <property type="match status" value="1"/>
</dbReference>
<dbReference type="InterPro" id="IPR050807">
    <property type="entry name" value="TransReg_Diox_bact_type"/>
</dbReference>
<dbReference type="GO" id="GO:0003700">
    <property type="term" value="F:DNA-binding transcription factor activity"/>
    <property type="evidence" value="ECO:0007669"/>
    <property type="project" value="TreeGrafter"/>
</dbReference>
<reference evidence="3" key="1">
    <citation type="submission" date="2021-01" db="EMBL/GenBank/DDBJ databases">
        <title>Paracoccus amoyensis sp. nov., isolated from the surface seawater along the coast of Xiamen Island, China.</title>
        <authorList>
            <person name="Lyu L."/>
        </authorList>
    </citation>
    <scope>NUCLEOTIDE SEQUENCE</scope>
    <source>
        <strain evidence="3">MJ17</strain>
    </source>
</reference>
<dbReference type="Proteomes" id="UP000640485">
    <property type="component" value="Unassembled WGS sequence"/>
</dbReference>
<keyword evidence="4" id="KW-1185">Reference proteome</keyword>
<dbReference type="PANTHER" id="PTHR46797">
    <property type="entry name" value="HTH-TYPE TRANSCRIPTIONAL REGULATOR"/>
    <property type="match status" value="1"/>
</dbReference>
<dbReference type="AlphaFoldDB" id="A0A934SMI1"/>
<protein>
    <submittedName>
        <fullName evidence="3">Helix-turn-helix transcriptional regulator</fullName>
    </submittedName>
</protein>
<sequence>MEKPASPLVIAFARVIRRHRLELGITQEELALSAGLSPRYVSLLETVKHRPSLATMEALARRLGVPLSVLILQAEEDLARDNVKPSIRS</sequence>
<evidence type="ECO:0000313" key="4">
    <source>
        <dbReference type="Proteomes" id="UP000640485"/>
    </source>
</evidence>
<dbReference type="CDD" id="cd00093">
    <property type="entry name" value="HTH_XRE"/>
    <property type="match status" value="1"/>
</dbReference>
<dbReference type="Gene3D" id="1.10.260.40">
    <property type="entry name" value="lambda repressor-like DNA-binding domains"/>
    <property type="match status" value="1"/>
</dbReference>
<dbReference type="EMBL" id="JAEPRQ010000010">
    <property type="protein sequence ID" value="MBK4217942.1"/>
    <property type="molecule type" value="Genomic_DNA"/>
</dbReference>
<organism evidence="3 4">
    <name type="scientific">Paracoccus caeni</name>
    <dbReference type="NCBI Taxonomy" id="657651"/>
    <lineage>
        <taxon>Bacteria</taxon>
        <taxon>Pseudomonadati</taxon>
        <taxon>Pseudomonadota</taxon>
        <taxon>Alphaproteobacteria</taxon>
        <taxon>Rhodobacterales</taxon>
        <taxon>Paracoccaceae</taxon>
        <taxon>Paracoccus</taxon>
    </lineage>
</organism>